<keyword evidence="16" id="KW-1185">Reference proteome</keyword>
<feature type="binding site" evidence="10">
    <location>
        <begin position="91"/>
        <end position="92"/>
    </location>
    <ligand>
        <name>ATP</name>
        <dbReference type="ChEBI" id="CHEBI:30616"/>
    </ligand>
</feature>
<organism evidence="15 16">
    <name type="scientific">Steinernema carpocapsae</name>
    <name type="common">Entomopathogenic nematode</name>
    <dbReference type="NCBI Taxonomy" id="34508"/>
    <lineage>
        <taxon>Eukaryota</taxon>
        <taxon>Metazoa</taxon>
        <taxon>Ecdysozoa</taxon>
        <taxon>Nematoda</taxon>
        <taxon>Chromadorea</taxon>
        <taxon>Rhabditida</taxon>
        <taxon>Tylenchina</taxon>
        <taxon>Panagrolaimomorpha</taxon>
        <taxon>Strongyloidoidea</taxon>
        <taxon>Steinernematidae</taxon>
        <taxon>Steinernema</taxon>
    </lineage>
</organism>
<dbReference type="InterPro" id="IPR033127">
    <property type="entry name" value="UBQ-activ_enz_E1_Cys_AS"/>
</dbReference>
<feature type="binding site" evidence="10">
    <location>
        <position position="44"/>
    </location>
    <ligand>
        <name>ATP</name>
        <dbReference type="ChEBI" id="CHEBI:30616"/>
    </ligand>
</feature>
<dbReference type="InterPro" id="IPR042449">
    <property type="entry name" value="Ub-E1_IAD_1"/>
</dbReference>
<dbReference type="EMBL" id="AZBU02000012">
    <property type="protein sequence ID" value="TKR60004.1"/>
    <property type="molecule type" value="Genomic_DNA"/>
</dbReference>
<gene>
    <name evidence="15" type="ORF">L596_029600</name>
</gene>
<dbReference type="GO" id="GO:0016925">
    <property type="term" value="P:protein sumoylation"/>
    <property type="evidence" value="ECO:0007669"/>
    <property type="project" value="UniProtKB-UniRule"/>
</dbReference>
<evidence type="ECO:0000313" key="16">
    <source>
        <dbReference type="Proteomes" id="UP000298663"/>
    </source>
</evidence>
<keyword evidence="7 8" id="KW-0067">ATP-binding</keyword>
<evidence type="ECO:0000256" key="3">
    <source>
        <dbReference type="ARBA" id="ARBA00022723"/>
    </source>
</evidence>
<feature type="binding site" evidence="10">
    <location>
        <begin position="113"/>
        <end position="118"/>
    </location>
    <ligand>
        <name>ATP</name>
        <dbReference type="ChEBI" id="CHEBI:30616"/>
    </ligand>
</feature>
<keyword evidence="4 8" id="KW-0547">Nucleotide-binding</keyword>
<dbReference type="UniPathway" id="UPA00886"/>
<comment type="similarity">
    <text evidence="2 8">Belongs to the ubiquitin-activating E1 family.</text>
</comment>
<dbReference type="InterPro" id="IPR028077">
    <property type="entry name" value="UAE_UbL_dom"/>
</dbReference>
<comment type="caution">
    <text evidence="15">The sequence shown here is derived from an EMBL/GenBank/DDBJ whole genome shotgun (WGS) entry which is preliminary data.</text>
</comment>
<comment type="pathway">
    <text evidence="1 8">Protein modification; protein sumoylation.</text>
</comment>
<proteinExistence type="inferred from homology"/>
<feature type="domain" description="Ubiquitin/SUMO-activating enzyme ubiquitin-like" evidence="14">
    <location>
        <begin position="432"/>
        <end position="517"/>
    </location>
</feature>
<dbReference type="AlphaFoldDB" id="A0A4U5LV44"/>
<dbReference type="Gene3D" id="3.50.50.80">
    <property type="entry name" value="Ubiquitin-activating enzyme E1, inactive adenylation domain, subdomain 1"/>
    <property type="match status" value="1"/>
</dbReference>
<dbReference type="PIRSF" id="PIRSF039133">
    <property type="entry name" value="SUMO_E1B"/>
    <property type="match status" value="1"/>
</dbReference>
<evidence type="ECO:0000256" key="4">
    <source>
        <dbReference type="ARBA" id="ARBA00022741"/>
    </source>
</evidence>
<dbReference type="GO" id="GO:0005524">
    <property type="term" value="F:ATP binding"/>
    <property type="evidence" value="ECO:0007669"/>
    <property type="project" value="UniProtKB-UniRule"/>
</dbReference>
<evidence type="ECO:0000256" key="2">
    <source>
        <dbReference type="ARBA" id="ARBA00005673"/>
    </source>
</evidence>
<dbReference type="InterPro" id="IPR023318">
    <property type="entry name" value="Ub_act_enz_dom_a_sf"/>
</dbReference>
<dbReference type="Gene3D" id="1.10.10.520">
    <property type="entry name" value="Ubiquitin activating enzymes (Uba3). Chain: B, domain 2"/>
    <property type="match status" value="1"/>
</dbReference>
<feature type="binding site" evidence="10">
    <location>
        <begin position="20"/>
        <end position="25"/>
    </location>
    <ligand>
        <name>ATP</name>
        <dbReference type="ChEBI" id="CHEBI:30616"/>
    </ligand>
</feature>
<evidence type="ECO:0000259" key="13">
    <source>
        <dbReference type="Pfam" id="PF00899"/>
    </source>
</evidence>
<reference evidence="15 16" key="1">
    <citation type="journal article" date="2015" name="Genome Biol.">
        <title>Comparative genomics of Steinernema reveals deeply conserved gene regulatory networks.</title>
        <authorList>
            <person name="Dillman A.R."/>
            <person name="Macchietto M."/>
            <person name="Porter C.F."/>
            <person name="Rogers A."/>
            <person name="Williams B."/>
            <person name="Antoshechkin I."/>
            <person name="Lee M.M."/>
            <person name="Goodwin Z."/>
            <person name="Lu X."/>
            <person name="Lewis E.E."/>
            <person name="Goodrich-Blair H."/>
            <person name="Stock S.P."/>
            <person name="Adams B.J."/>
            <person name="Sternberg P.W."/>
            <person name="Mortazavi A."/>
        </authorList>
    </citation>
    <scope>NUCLEOTIDE SEQUENCE [LARGE SCALE GENOMIC DNA]</scope>
    <source>
        <strain evidence="15 16">ALL</strain>
    </source>
</reference>
<comment type="subunit">
    <text evidence="8">Heterodimer.</text>
</comment>
<feature type="binding site" evidence="10">
    <location>
        <begin position="52"/>
        <end position="55"/>
    </location>
    <ligand>
        <name>ATP</name>
        <dbReference type="ChEBI" id="CHEBI:30616"/>
    </ligand>
</feature>
<feature type="binding site" evidence="11">
    <location>
        <position position="421"/>
    </location>
    <ligand>
        <name>Zn(2+)</name>
        <dbReference type="ChEBI" id="CHEBI:29105"/>
    </ligand>
</feature>
<dbReference type="InterPro" id="IPR045886">
    <property type="entry name" value="ThiF/MoeB/HesA"/>
</dbReference>
<dbReference type="PROSITE" id="PS00865">
    <property type="entry name" value="UBIQUITIN_ACTIVAT_2"/>
    <property type="match status" value="1"/>
</dbReference>
<dbReference type="Pfam" id="PF14732">
    <property type="entry name" value="UAE_UbL"/>
    <property type="match status" value="1"/>
</dbReference>
<name>A0A4U5LV44_STECR</name>
<evidence type="ECO:0000256" key="6">
    <source>
        <dbReference type="ARBA" id="ARBA00022833"/>
    </source>
</evidence>
<dbReference type="GO" id="GO:0031510">
    <property type="term" value="C:SUMO activating enzyme complex"/>
    <property type="evidence" value="ECO:0007669"/>
    <property type="project" value="UniProtKB-UniRule"/>
</dbReference>
<evidence type="ECO:0000256" key="12">
    <source>
        <dbReference type="PROSITE-ProRule" id="PRU10132"/>
    </source>
</evidence>
<dbReference type="STRING" id="34508.A0A4U5LV44"/>
<dbReference type="SUPFAM" id="SSF69572">
    <property type="entry name" value="Activating enzymes of the ubiquitin-like proteins"/>
    <property type="match status" value="1"/>
</dbReference>
<evidence type="ECO:0000313" key="15">
    <source>
        <dbReference type="EMBL" id="TKR60004.1"/>
    </source>
</evidence>
<protein>
    <recommendedName>
        <fullName evidence="8">SUMO-activating enzyme subunit</fullName>
    </recommendedName>
</protein>
<evidence type="ECO:0000256" key="10">
    <source>
        <dbReference type="PIRSR" id="PIRSR039133-2"/>
    </source>
</evidence>
<evidence type="ECO:0000256" key="9">
    <source>
        <dbReference type="PIRSR" id="PIRSR039133-1"/>
    </source>
</evidence>
<evidence type="ECO:0000256" key="11">
    <source>
        <dbReference type="PIRSR" id="PIRSR039133-3"/>
    </source>
</evidence>
<evidence type="ECO:0000256" key="1">
    <source>
        <dbReference type="ARBA" id="ARBA00004718"/>
    </source>
</evidence>
<feature type="binding site" evidence="11">
    <location>
        <position position="154"/>
    </location>
    <ligand>
        <name>Zn(2+)</name>
        <dbReference type="ChEBI" id="CHEBI:29105"/>
    </ligand>
</feature>
<feature type="domain" description="THIF-type NAD/FAD binding fold" evidence="13">
    <location>
        <begin position="15"/>
        <end position="399"/>
    </location>
</feature>
<keyword evidence="6 8" id="KW-0862">Zinc</keyword>
<feature type="active site" description="Glycyl thioester intermediate" evidence="9 12">
    <location>
        <position position="169"/>
    </location>
</feature>
<dbReference type="GO" id="GO:0046872">
    <property type="term" value="F:metal ion binding"/>
    <property type="evidence" value="ECO:0007669"/>
    <property type="project" value="UniProtKB-KW"/>
</dbReference>
<dbReference type="GO" id="GO:0019948">
    <property type="term" value="F:SUMO activating enzyme activity"/>
    <property type="evidence" value="ECO:0007669"/>
    <property type="project" value="UniProtKB-UniRule"/>
</dbReference>
<evidence type="ECO:0000259" key="14">
    <source>
        <dbReference type="Pfam" id="PF14732"/>
    </source>
</evidence>
<feature type="binding site" evidence="11">
    <location>
        <position position="157"/>
    </location>
    <ligand>
        <name>Zn(2+)</name>
        <dbReference type="ChEBI" id="CHEBI:29105"/>
    </ligand>
</feature>
<dbReference type="GO" id="GO:0005737">
    <property type="term" value="C:cytoplasm"/>
    <property type="evidence" value="ECO:0007669"/>
    <property type="project" value="TreeGrafter"/>
</dbReference>
<dbReference type="InterPro" id="IPR000594">
    <property type="entry name" value="ThiF_NAD_FAD-bd"/>
</dbReference>
<dbReference type="OrthoDB" id="10255449at2759"/>
<dbReference type="InterPro" id="IPR030661">
    <property type="entry name" value="Uba2"/>
</dbReference>
<dbReference type="PANTHER" id="PTHR10953:SF5">
    <property type="entry name" value="SUMO-ACTIVATING ENZYME SUBUNIT 2"/>
    <property type="match status" value="1"/>
</dbReference>
<evidence type="ECO:0000256" key="5">
    <source>
        <dbReference type="ARBA" id="ARBA00022786"/>
    </source>
</evidence>
<dbReference type="InterPro" id="IPR035985">
    <property type="entry name" value="Ubiquitin-activating_enz"/>
</dbReference>
<keyword evidence="5 8" id="KW-0833">Ubl conjugation pathway</keyword>
<dbReference type="PANTHER" id="PTHR10953">
    <property type="entry name" value="UBIQUITIN-ACTIVATING ENZYME E1"/>
    <property type="match status" value="1"/>
</dbReference>
<sequence>MTWQTSEYLQRLERPVLVIGAGGIGCELLKNLGLSGFKTIEVIDLDTIDVSNLNRQFLFRKQHVSKSKAEVATEAVKKMCPDLDIKFYHGSILSDEYDIKFFEKFMMVISALDNKKARYHVNRMCLAARVPLVESGTAGYLGQLSVVVKGKTSCYECEPQVIQKSFPGCTIRNTPSEPIHCIVWAKHLFNLLFGVHDPDDDIAPELESVGTSGADAKDLEAVKISTRKWAEDNEYDQTKIFDKLFNTDIQFLTTLTDLWKDRKKPTPVSYVDVCNQGEGSAARALANNEIWSLRAYVDTFYETLQLLHGRMKPGADGIPQTLTWDKDDEDAMKFVAAAANIRSHVFAIPLKSLFDIKSMAGNIIPAIATTNAIIAGMVVVEALKIANSQIDDLKTIFINTKPNFRGKIFVDTKPQTPQSTCYVCSERREVSLKVNVQKMTVGTLESKIIKDHFCFVQPDVMDTKLSTIVISSEDNLDDLLLKKLSELGISGGSQLEVDDFVQQFGKLYLNIVNDDTLNEDDFDIVADTGETEDTRKRRAEEDGVSVPKKARVAEAVLL</sequence>
<reference evidence="15 16" key="2">
    <citation type="journal article" date="2019" name="G3 (Bethesda)">
        <title>Hybrid Assembly of the Genome of the Entomopathogenic Nematode Steinernema carpocapsae Identifies the X-Chromosome.</title>
        <authorList>
            <person name="Serra L."/>
            <person name="Macchietto M."/>
            <person name="Macias-Munoz A."/>
            <person name="McGill C.J."/>
            <person name="Rodriguez I.M."/>
            <person name="Rodriguez B."/>
            <person name="Murad R."/>
            <person name="Mortazavi A."/>
        </authorList>
    </citation>
    <scope>NUCLEOTIDE SEQUENCE [LARGE SCALE GENOMIC DNA]</scope>
    <source>
        <strain evidence="15 16">ALL</strain>
    </source>
</reference>
<evidence type="ECO:0000256" key="8">
    <source>
        <dbReference type="PIRNR" id="PIRNR039133"/>
    </source>
</evidence>
<dbReference type="Proteomes" id="UP000298663">
    <property type="component" value="Unassembled WGS sequence"/>
</dbReference>
<dbReference type="FunFam" id="3.50.50.80:FF:000002">
    <property type="entry name" value="SUMO-activating enzyme subunit 2"/>
    <property type="match status" value="1"/>
</dbReference>
<feature type="binding site" evidence="10">
    <location>
        <position position="68"/>
    </location>
    <ligand>
        <name>ATP</name>
        <dbReference type="ChEBI" id="CHEBI:30616"/>
    </ligand>
</feature>
<feature type="binding site" evidence="11">
    <location>
        <position position="424"/>
    </location>
    <ligand>
        <name>Zn(2+)</name>
        <dbReference type="ChEBI" id="CHEBI:29105"/>
    </ligand>
</feature>
<accession>A0A4U5LV44</accession>
<evidence type="ECO:0000256" key="7">
    <source>
        <dbReference type="ARBA" id="ARBA00022840"/>
    </source>
</evidence>
<dbReference type="Gene3D" id="3.10.290.20">
    <property type="entry name" value="Ubiquitin-like 2 activating enzyme e1b. Chain: B, domain 3"/>
    <property type="match status" value="1"/>
</dbReference>
<dbReference type="Pfam" id="PF00899">
    <property type="entry name" value="ThiF"/>
    <property type="match status" value="1"/>
</dbReference>
<keyword evidence="3 8" id="KW-0479">Metal-binding</keyword>